<dbReference type="AlphaFoldDB" id="A0A5B7EPD7"/>
<sequence>MHTAQPNPYSNTQRSNVAVWYQPYVAPVNCAIMLYAEDMQNILYTYSRAVLGRWLRRNDEIKPDNECQGTEEKEGNYLQYINI</sequence>
<evidence type="ECO:0000313" key="2">
    <source>
        <dbReference type="Proteomes" id="UP000324222"/>
    </source>
</evidence>
<reference evidence="1 2" key="1">
    <citation type="submission" date="2019-05" db="EMBL/GenBank/DDBJ databases">
        <title>Another draft genome of Portunus trituberculatus and its Hox gene families provides insights of decapod evolution.</title>
        <authorList>
            <person name="Jeong J.-H."/>
            <person name="Song I."/>
            <person name="Kim S."/>
            <person name="Choi T."/>
            <person name="Kim D."/>
            <person name="Ryu S."/>
            <person name="Kim W."/>
        </authorList>
    </citation>
    <scope>NUCLEOTIDE SEQUENCE [LARGE SCALE GENOMIC DNA]</scope>
    <source>
        <tissue evidence="1">Muscle</tissue>
    </source>
</reference>
<name>A0A5B7EPD7_PORTR</name>
<proteinExistence type="predicted"/>
<protein>
    <submittedName>
        <fullName evidence="1">Uncharacterized protein</fullName>
    </submittedName>
</protein>
<gene>
    <name evidence="1" type="ORF">E2C01_028573</name>
</gene>
<accession>A0A5B7EPD7</accession>
<evidence type="ECO:0000313" key="1">
    <source>
        <dbReference type="EMBL" id="MPC35156.1"/>
    </source>
</evidence>
<dbReference type="EMBL" id="VSRR010003211">
    <property type="protein sequence ID" value="MPC35156.1"/>
    <property type="molecule type" value="Genomic_DNA"/>
</dbReference>
<comment type="caution">
    <text evidence="1">The sequence shown here is derived from an EMBL/GenBank/DDBJ whole genome shotgun (WGS) entry which is preliminary data.</text>
</comment>
<keyword evidence="2" id="KW-1185">Reference proteome</keyword>
<organism evidence="1 2">
    <name type="scientific">Portunus trituberculatus</name>
    <name type="common">Swimming crab</name>
    <name type="synonym">Neptunus trituberculatus</name>
    <dbReference type="NCBI Taxonomy" id="210409"/>
    <lineage>
        <taxon>Eukaryota</taxon>
        <taxon>Metazoa</taxon>
        <taxon>Ecdysozoa</taxon>
        <taxon>Arthropoda</taxon>
        <taxon>Crustacea</taxon>
        <taxon>Multicrustacea</taxon>
        <taxon>Malacostraca</taxon>
        <taxon>Eumalacostraca</taxon>
        <taxon>Eucarida</taxon>
        <taxon>Decapoda</taxon>
        <taxon>Pleocyemata</taxon>
        <taxon>Brachyura</taxon>
        <taxon>Eubrachyura</taxon>
        <taxon>Portunoidea</taxon>
        <taxon>Portunidae</taxon>
        <taxon>Portuninae</taxon>
        <taxon>Portunus</taxon>
    </lineage>
</organism>
<dbReference type="Proteomes" id="UP000324222">
    <property type="component" value="Unassembled WGS sequence"/>
</dbReference>